<evidence type="ECO:0000256" key="1">
    <source>
        <dbReference type="SAM" id="Coils"/>
    </source>
</evidence>
<evidence type="ECO:0000259" key="3">
    <source>
        <dbReference type="Pfam" id="PF12814"/>
    </source>
</evidence>
<feature type="compositionally biased region" description="Polar residues" evidence="2">
    <location>
        <begin position="607"/>
        <end position="620"/>
    </location>
</feature>
<feature type="region of interest" description="Disordered" evidence="2">
    <location>
        <begin position="1072"/>
        <end position="1157"/>
    </location>
</feature>
<dbReference type="Pfam" id="PF12814">
    <property type="entry name" value="Mcp5_PH"/>
    <property type="match status" value="1"/>
</dbReference>
<feature type="region of interest" description="Disordered" evidence="2">
    <location>
        <begin position="696"/>
        <end position="904"/>
    </location>
</feature>
<feature type="coiled-coil region" evidence="1">
    <location>
        <begin position="73"/>
        <end position="206"/>
    </location>
</feature>
<organism evidence="4">
    <name type="scientific">Talaromyces marneffei PM1</name>
    <dbReference type="NCBI Taxonomy" id="1077442"/>
    <lineage>
        <taxon>Eukaryota</taxon>
        <taxon>Fungi</taxon>
        <taxon>Dikarya</taxon>
        <taxon>Ascomycota</taxon>
        <taxon>Pezizomycotina</taxon>
        <taxon>Eurotiomycetes</taxon>
        <taxon>Eurotiomycetidae</taxon>
        <taxon>Eurotiales</taxon>
        <taxon>Trichocomaceae</taxon>
        <taxon>Talaromyces</taxon>
        <taxon>Talaromyces sect. Talaromyces</taxon>
    </lineage>
</organism>
<dbReference type="EMBL" id="JPOX01000015">
    <property type="protein sequence ID" value="KFX47498.1"/>
    <property type="molecule type" value="Genomic_DNA"/>
</dbReference>
<accession>A0A093V4P0</accession>
<dbReference type="InterPro" id="IPR053005">
    <property type="entry name" value="Nuclear_Pos-Cytoskel_Interact"/>
</dbReference>
<feature type="compositionally biased region" description="Polar residues" evidence="2">
    <location>
        <begin position="476"/>
        <end position="495"/>
    </location>
</feature>
<dbReference type="PANTHER" id="PTHR28190">
    <property type="entry name" value="NUCLEAR MIGRATION PROTEIN NUM1"/>
    <property type="match status" value="1"/>
</dbReference>
<protein>
    <submittedName>
        <fullName evidence="4">Anucleate primary sterigmata protein A</fullName>
    </submittedName>
</protein>
<evidence type="ECO:0000313" key="4">
    <source>
        <dbReference type="EMBL" id="KFX47497.1"/>
    </source>
</evidence>
<proteinExistence type="predicted"/>
<feature type="region of interest" description="Disordered" evidence="2">
    <location>
        <begin position="578"/>
        <end position="631"/>
    </location>
</feature>
<dbReference type="EMBL" id="JPOX01000015">
    <property type="protein sequence ID" value="KFX47497.1"/>
    <property type="molecule type" value="Genomic_DNA"/>
</dbReference>
<dbReference type="HOGENOM" id="CLU_006265_0_0_1"/>
<feature type="compositionally biased region" description="Pro residues" evidence="2">
    <location>
        <begin position="858"/>
        <end position="867"/>
    </location>
</feature>
<gene>
    <name evidence="4" type="ORF">GQ26_0152030</name>
</gene>
<name>A0A093V4P0_TALMA</name>
<evidence type="ECO:0000256" key="2">
    <source>
        <dbReference type="SAM" id="MobiDB-lite"/>
    </source>
</evidence>
<feature type="compositionally biased region" description="Basic and acidic residues" evidence="2">
    <location>
        <begin position="595"/>
        <end position="606"/>
    </location>
</feature>
<dbReference type="GO" id="GO:0005938">
    <property type="term" value="C:cell cortex"/>
    <property type="evidence" value="ECO:0007669"/>
    <property type="project" value="InterPro"/>
</dbReference>
<reference evidence="4" key="1">
    <citation type="journal article" date="2014" name="PLoS Genet.">
        <title>Signature Gene Expression Reveals Novel Clues to the Molecular Mechanisms of Dimorphic Transition in Penicillium marneffei.</title>
        <authorList>
            <person name="Yang E."/>
            <person name="Wang G."/>
            <person name="Cai J."/>
            <person name="Woo P.C."/>
            <person name="Lau S.K."/>
            <person name="Yuen K.-Y."/>
            <person name="Chow W.-N."/>
            <person name="Lin X."/>
        </authorList>
    </citation>
    <scope>NUCLEOTIDE SEQUENCE [LARGE SCALE GENOMIC DNA]</scope>
    <source>
        <strain evidence="4">PM1</strain>
    </source>
</reference>
<dbReference type="GO" id="GO:0032065">
    <property type="term" value="P:maintenance of protein location in cell cortex"/>
    <property type="evidence" value="ECO:0007669"/>
    <property type="project" value="InterPro"/>
</dbReference>
<feature type="region of interest" description="Disordered" evidence="2">
    <location>
        <begin position="459"/>
        <end position="496"/>
    </location>
</feature>
<dbReference type="GO" id="GO:0005739">
    <property type="term" value="C:mitochondrion"/>
    <property type="evidence" value="ECO:0007669"/>
    <property type="project" value="TreeGrafter"/>
</dbReference>
<dbReference type="eggNOG" id="ENOG502QSQ0">
    <property type="taxonomic scope" value="Eukaryota"/>
</dbReference>
<feature type="compositionally biased region" description="Polar residues" evidence="2">
    <location>
        <begin position="1108"/>
        <end position="1122"/>
    </location>
</feature>
<dbReference type="GO" id="GO:0015631">
    <property type="term" value="F:tubulin binding"/>
    <property type="evidence" value="ECO:0007669"/>
    <property type="project" value="TreeGrafter"/>
</dbReference>
<feature type="compositionally biased region" description="Polar residues" evidence="2">
    <location>
        <begin position="777"/>
        <end position="801"/>
    </location>
</feature>
<dbReference type="PANTHER" id="PTHR28190:SF2">
    <property type="entry name" value="MIGRATION PROTEIN, PUTATIVE (AFU_ORTHOLOGUE AFUA_2G07730)-RELATED"/>
    <property type="match status" value="1"/>
</dbReference>
<keyword evidence="1" id="KW-0175">Coiled coil</keyword>
<feature type="compositionally biased region" description="Low complexity" evidence="2">
    <location>
        <begin position="754"/>
        <end position="766"/>
    </location>
</feature>
<dbReference type="InterPro" id="IPR024774">
    <property type="entry name" value="PH_dom-Mcp5-type"/>
</dbReference>
<feature type="domain" description="Pleckstrin homology" evidence="3">
    <location>
        <begin position="913"/>
        <end position="1058"/>
    </location>
</feature>
<feature type="compositionally biased region" description="Basic residues" evidence="2">
    <location>
        <begin position="802"/>
        <end position="819"/>
    </location>
</feature>
<feature type="region of interest" description="Disordered" evidence="2">
    <location>
        <begin position="1"/>
        <end position="68"/>
    </location>
</feature>
<feature type="compositionally biased region" description="Low complexity" evidence="2">
    <location>
        <begin position="882"/>
        <end position="893"/>
    </location>
</feature>
<feature type="compositionally biased region" description="Low complexity" evidence="2">
    <location>
        <begin position="841"/>
        <end position="857"/>
    </location>
</feature>
<feature type="region of interest" description="Disordered" evidence="2">
    <location>
        <begin position="227"/>
        <end position="268"/>
    </location>
</feature>
<comment type="caution">
    <text evidence="4">The sequence shown here is derived from an EMBL/GenBank/DDBJ whole genome shotgun (WGS) entry which is preliminary data.</text>
</comment>
<dbReference type="GO" id="GO:0005543">
    <property type="term" value="F:phospholipid binding"/>
    <property type="evidence" value="ECO:0007669"/>
    <property type="project" value="InterPro"/>
</dbReference>
<feature type="region of interest" description="Disordered" evidence="2">
    <location>
        <begin position="1239"/>
        <end position="1267"/>
    </location>
</feature>
<dbReference type="GO" id="GO:0000226">
    <property type="term" value="P:microtubule cytoskeleton organization"/>
    <property type="evidence" value="ECO:0007669"/>
    <property type="project" value="TreeGrafter"/>
</dbReference>
<sequence>MDDDTFSSPPPVPFRAPSRAASHHRRNSSMGAVPSSLYEPFSPVVDDHDIGSDNAEEEPFSSFDPRRFTPTLHANLVSEILSLRRELESKNKEIGKLETSLDESQNQYELLNENMTKITKENRSLKKQMSLLEGGTLSAITEIAKERDEAVENITDVRKRLEQAQKKLKSKEDEVDTSHSLWERDRENWDTERRNWERKVHIVENRLKTILHEVAAAQAAGNLQKLNDADEDATKDNSTTLDSASVRSSSAFDRRRASASSASTYDGEPLNSGRFSSMSFANANGVKGDGFNLADELALDEDEEDYMDLVDEIPGMRPHSVASQSSLNTALKARKILGLSMDGNVAVVTRDFMSNDESVPTTNVAEVKRQPEYRDVGIQFTPPPSPLLPASEPEVVKEPEAEPEIIPTVVPEMKDTAVEPIAVEMFSTSCQTDDVVISVAAPESVDIDAQVATEPAKIPTVSASTQTDAISEVDKPTQSSTAEEAEATTVSSPTVPTIAIIPPGSEPATPRTSLVLPPHTKSIACQTEYEHSYDMRSVGMQTEAIQVDQRPVKLPASLLPSAILDKADKVDAELISMPFMSPPPRSPNRPLNRILDSKDKDKRSKIQSDLVQAYPGNNDNGPLAEDDASDIRRPFRSSSLFAGFDDTNDDELPEMLPELPDVFSDDEIFNRPMASYTLRSGRMVNRSGLSNDTLREEDEFDIDLPSTMETGDSAGRKTLHSKGSAGSKQPDIRRSTLITNGAAAHQRNRPRSPSDPSIDSASTSAARPPFPVPVRLSSRNVPTRQSDDNQSPTPYSDGNSSTRRKTRRITRQPTVRKARSATAMEKNQQERAGSRSPPPMSASGMSGMSNSSYAPDSPQLPPLPPIPTDEAVIYRPKRTARRIPSSRPGSIRSQAQSYSIEEPASDHVQSTNVVDAIAQTMVGEWMFKYVRRRKSFGMSDHKDTIDAGKSTEEVSASITSTGVRHKRWVWLAPYERAVMWSSKQPTSGPALLGKNGRKLIIQSVLDVKDDTPLPKGSNVAAPFNRSILILTPQRALKFTAMSIERHYVWLTALSFLSHTSIGMGELPAIPPPIPQDEYNARPPTASLRRNPIRDSIRVAKGKPRPQPSKRSFTDNSTLNPEYSGTGFDLEPIMDAADPPTIPRYAGHTRKRSNTAPKAPLTAAFRSFSSHATLASSYSAITAASSDIYTTSSIGVASGLMSGRSSVSRRTSEASGPSSIANGSLFDPMGTVRMEAFIDRVDHPRSRTTNVMNHSQRNRAARKPDNAQWNVGNSFDLARSEDGSEAYYRNDDLFRGF</sequence>